<sequence>MIRQSGIEMKNKVYIIIEKGRYAPGIEDEKEFTSVGFTANTYGSSNPCDTQEEVEAAIRHSKEWIVREGDIPVVDNRIESRTLEGWC</sequence>
<evidence type="ECO:0000313" key="1">
    <source>
        <dbReference type="EMBL" id="KKK51531.1"/>
    </source>
</evidence>
<organism evidence="1">
    <name type="scientific">marine sediment metagenome</name>
    <dbReference type="NCBI Taxonomy" id="412755"/>
    <lineage>
        <taxon>unclassified sequences</taxon>
        <taxon>metagenomes</taxon>
        <taxon>ecological metagenomes</taxon>
    </lineage>
</organism>
<comment type="caution">
    <text evidence="1">The sequence shown here is derived from an EMBL/GenBank/DDBJ whole genome shotgun (WGS) entry which is preliminary data.</text>
</comment>
<gene>
    <name evidence="1" type="ORF">LCGC14_3114010</name>
</gene>
<proteinExistence type="predicted"/>
<dbReference type="EMBL" id="LAZR01067468">
    <property type="protein sequence ID" value="KKK51531.1"/>
    <property type="molecule type" value="Genomic_DNA"/>
</dbReference>
<dbReference type="AlphaFoldDB" id="A0A0F8YU70"/>
<name>A0A0F8YU70_9ZZZZ</name>
<accession>A0A0F8YU70</accession>
<protein>
    <submittedName>
        <fullName evidence="1">Uncharacterized protein</fullName>
    </submittedName>
</protein>
<reference evidence="1" key="1">
    <citation type="journal article" date="2015" name="Nature">
        <title>Complex archaea that bridge the gap between prokaryotes and eukaryotes.</title>
        <authorList>
            <person name="Spang A."/>
            <person name="Saw J.H."/>
            <person name="Jorgensen S.L."/>
            <person name="Zaremba-Niedzwiedzka K."/>
            <person name="Martijn J."/>
            <person name="Lind A.E."/>
            <person name="van Eijk R."/>
            <person name="Schleper C."/>
            <person name="Guy L."/>
            <person name="Ettema T.J."/>
        </authorList>
    </citation>
    <scope>NUCLEOTIDE SEQUENCE</scope>
</reference>